<dbReference type="GO" id="GO:0007112">
    <property type="term" value="P:male meiosis cytokinesis"/>
    <property type="evidence" value="ECO:0007669"/>
    <property type="project" value="UniProtKB-ARBA"/>
</dbReference>
<sequence>MKHFMLPRSPILRETPLLDLSSTSNSKPPSSRKHRRQPLKENHPPHSPSPEYRNLKFKSPLPPRPPASNPLKRKLALDNDNALPGVPSDSGVKLDIFELVGAPLVENCLAGFNSSVFAYGQTGSGKTYTMWGPANALSEDNFTNDQQGLAPRVFERLFTRIDEEQTKHSGKQLKYQCHCSFLEIYNEQITDLLDPNQRNLPIREDVKSGVYVENLTEERVFTMKDVLWLLIKGLSNRRVGATSINSESSRSHTVFTCVVESCYKSTSDGISRFKTSNINLVDLAGSERQKLTGAAGDRLKEAGNINRSLSQLGNLINILAEVSQTGRQRHIPYRDSRLTFLLQESLGGNAKLAMVCAISPAQSCRSETFSTLRFAQRAKAIKNKAVVNETIHNDVNHLREVIRQLRDELHQVKANGYNPSNGNGGHSAAWIRRSLNLLQSSLNRLSTLPRVDDDGDEEMEIDEEGVEGHAVVLCNSSFLAPVAPIDSPVAAMNCGSLAQCDSDPILKCPTPSVSPTISSSRKSPRTSSRLSPSVNNLPGESDLSLSTKTVDHKSLSTTFPSQATPNFVTKSENLAASIRHGLEIIDSHHRSAVLRKSSLRLSLRPREPGLIFPVEKVDVGVQTFLDGNATEEDSVMFTCNKCKSSKQLDVNEMVNSSIMQLLPVDCPEPSVKLKKQLLKAVEKVLAGSIRREMALEEFCAKQTSEIMLLNRLLQQYKHERECNAIIAQTREDKFSHLESLMDGVLPTEEFLDEELVSLTHEHNLLKEKFEHHPEVLEMKIEFKRLQDELQEYQNFFKLGEREVLMEEIQSLRNQLQFYVDTPSTPTRKQYPLLELTCSSDEPTLATNLAAFSGLIEVSMEANANPESSEDSAKLKLEQERNQWTEAESRWISLSEKLRAELEANRSLAEKRKQELDAERKCNEELNEAMQKAMQGHARLLEQFADLEEKHIQLLERHRRINEGIEDVKKAASRAGVRGAESKFINALATEISALKAEREKERRILRDENRRLGSQLQDTAEAVQAAGELLVRLKEAEEGVITAQKRAMDAEQEAAKAYKQIDKLKTKHEKEISTLNELLTETCVPKETIQPTHDDTKVPHDINDQFEPFSNVEDSELGKLVEQSWFSGYDRCNI</sequence>
<dbReference type="PROSITE" id="PS50067">
    <property type="entry name" value="KINESIN_MOTOR_2"/>
    <property type="match status" value="1"/>
</dbReference>
<reference evidence="11 12" key="1">
    <citation type="submission" date="2024-03" db="EMBL/GenBank/DDBJ databases">
        <authorList>
            <person name="Martinez-Hernandez J."/>
        </authorList>
    </citation>
    <scope>NUCLEOTIDE SEQUENCE [LARGE SCALE GENOMIC DNA]</scope>
</reference>
<evidence type="ECO:0000256" key="8">
    <source>
        <dbReference type="SAM" id="Coils"/>
    </source>
</evidence>
<dbReference type="InterPro" id="IPR036961">
    <property type="entry name" value="Kinesin_motor_dom_sf"/>
</dbReference>
<dbReference type="EMBL" id="CAXHTB010000005">
    <property type="protein sequence ID" value="CAL0306342.1"/>
    <property type="molecule type" value="Genomic_DNA"/>
</dbReference>
<evidence type="ECO:0000313" key="11">
    <source>
        <dbReference type="EMBL" id="CAL0306342.1"/>
    </source>
</evidence>
<comment type="similarity">
    <text evidence="6">Belongs to the TRAFAC class myosin-kinesin ATPase superfamily. Kinesin family. KIN-12 subfamily.</text>
</comment>
<dbReference type="PRINTS" id="PR00380">
    <property type="entry name" value="KINESINHEAVY"/>
</dbReference>
<evidence type="ECO:0000256" key="5">
    <source>
        <dbReference type="ARBA" id="ARBA00023175"/>
    </source>
</evidence>
<feature type="binding site" evidence="7">
    <location>
        <begin position="120"/>
        <end position="127"/>
    </location>
    <ligand>
        <name>ATP</name>
        <dbReference type="ChEBI" id="CHEBI:30616"/>
    </ligand>
</feature>
<gene>
    <name evidence="11" type="ORF">LLUT_LOCUS7402</name>
</gene>
<dbReference type="GO" id="GO:0005524">
    <property type="term" value="F:ATP binding"/>
    <property type="evidence" value="ECO:0007669"/>
    <property type="project" value="UniProtKB-UniRule"/>
</dbReference>
<evidence type="ECO:0000256" key="4">
    <source>
        <dbReference type="ARBA" id="ARBA00023054"/>
    </source>
</evidence>
<dbReference type="InterPro" id="IPR044986">
    <property type="entry name" value="KIF15/KIN-12"/>
</dbReference>
<dbReference type="FunFam" id="3.40.850.10:FF:000052">
    <property type="entry name" value="Kinesin-like protein KIN-12F"/>
    <property type="match status" value="1"/>
</dbReference>
<keyword evidence="5 7" id="KW-0505">Motor protein</keyword>
<keyword evidence="3 7" id="KW-0067">ATP-binding</keyword>
<evidence type="ECO:0000256" key="6">
    <source>
        <dbReference type="ARBA" id="ARBA00034488"/>
    </source>
</evidence>
<dbReference type="Proteomes" id="UP001497480">
    <property type="component" value="Unassembled WGS sequence"/>
</dbReference>
<keyword evidence="4 8" id="KW-0175">Coiled coil</keyword>
<dbReference type="PANTHER" id="PTHR37739:SF16">
    <property type="entry name" value="KINESIN-LIKE PROTEIN"/>
    <property type="match status" value="1"/>
</dbReference>
<feature type="coiled-coil region" evidence="8">
    <location>
        <begin position="775"/>
        <end position="821"/>
    </location>
</feature>
<dbReference type="GO" id="GO:0055046">
    <property type="term" value="P:microgametogenesis"/>
    <property type="evidence" value="ECO:0007669"/>
    <property type="project" value="UniProtKB-ARBA"/>
</dbReference>
<comment type="caution">
    <text evidence="11">The sequence shown here is derived from an EMBL/GenBank/DDBJ whole genome shotgun (WGS) entry which is preliminary data.</text>
</comment>
<evidence type="ECO:0000256" key="7">
    <source>
        <dbReference type="PROSITE-ProRule" id="PRU00283"/>
    </source>
</evidence>
<evidence type="ECO:0000313" key="12">
    <source>
        <dbReference type="Proteomes" id="UP001497480"/>
    </source>
</evidence>
<keyword evidence="12" id="KW-1185">Reference proteome</keyword>
<evidence type="ECO:0000259" key="10">
    <source>
        <dbReference type="PROSITE" id="PS50067"/>
    </source>
</evidence>
<organism evidence="11 12">
    <name type="scientific">Lupinus luteus</name>
    <name type="common">European yellow lupine</name>
    <dbReference type="NCBI Taxonomy" id="3873"/>
    <lineage>
        <taxon>Eukaryota</taxon>
        <taxon>Viridiplantae</taxon>
        <taxon>Streptophyta</taxon>
        <taxon>Embryophyta</taxon>
        <taxon>Tracheophyta</taxon>
        <taxon>Spermatophyta</taxon>
        <taxon>Magnoliopsida</taxon>
        <taxon>eudicotyledons</taxon>
        <taxon>Gunneridae</taxon>
        <taxon>Pentapetalae</taxon>
        <taxon>rosids</taxon>
        <taxon>fabids</taxon>
        <taxon>Fabales</taxon>
        <taxon>Fabaceae</taxon>
        <taxon>Papilionoideae</taxon>
        <taxon>50 kb inversion clade</taxon>
        <taxon>genistoids sensu lato</taxon>
        <taxon>core genistoids</taxon>
        <taxon>Genisteae</taxon>
        <taxon>Lupinus</taxon>
    </lineage>
</organism>
<dbReference type="InterPro" id="IPR027417">
    <property type="entry name" value="P-loop_NTPase"/>
</dbReference>
<dbReference type="Gene3D" id="3.40.850.10">
    <property type="entry name" value="Kinesin motor domain"/>
    <property type="match status" value="1"/>
</dbReference>
<feature type="coiled-coil region" evidence="8">
    <location>
        <begin position="898"/>
        <end position="956"/>
    </location>
</feature>
<feature type="compositionally biased region" description="Polar residues" evidence="9">
    <location>
        <begin position="534"/>
        <end position="544"/>
    </location>
</feature>
<feature type="compositionally biased region" description="Low complexity" evidence="9">
    <location>
        <begin position="511"/>
        <end position="533"/>
    </location>
</feature>
<dbReference type="SMART" id="SM00129">
    <property type="entry name" value="KISc"/>
    <property type="match status" value="1"/>
</dbReference>
<dbReference type="GO" id="GO:0007018">
    <property type="term" value="P:microtubule-based movement"/>
    <property type="evidence" value="ECO:0007669"/>
    <property type="project" value="InterPro"/>
</dbReference>
<feature type="coiled-coil region" evidence="8">
    <location>
        <begin position="984"/>
        <end position="1081"/>
    </location>
</feature>
<feature type="coiled-coil region" evidence="8">
    <location>
        <begin position="388"/>
        <end position="415"/>
    </location>
</feature>
<dbReference type="SUPFAM" id="SSF52540">
    <property type="entry name" value="P-loop containing nucleoside triphosphate hydrolases"/>
    <property type="match status" value="1"/>
</dbReference>
<dbReference type="GO" id="GO:0009524">
    <property type="term" value="C:phragmoplast"/>
    <property type="evidence" value="ECO:0007669"/>
    <property type="project" value="UniProtKB-ARBA"/>
</dbReference>
<evidence type="ECO:0000256" key="2">
    <source>
        <dbReference type="ARBA" id="ARBA00022741"/>
    </source>
</evidence>
<dbReference type="PANTHER" id="PTHR37739">
    <property type="entry name" value="KINESIN-LIKE PROTEIN KIN-12D"/>
    <property type="match status" value="1"/>
</dbReference>
<dbReference type="Pfam" id="PF00225">
    <property type="entry name" value="Kinesin"/>
    <property type="match status" value="1"/>
</dbReference>
<evidence type="ECO:0000256" key="3">
    <source>
        <dbReference type="ARBA" id="ARBA00022840"/>
    </source>
</evidence>
<keyword evidence="1" id="KW-0493">Microtubule</keyword>
<protein>
    <recommendedName>
        <fullName evidence="10">Kinesin motor domain-containing protein</fullName>
    </recommendedName>
</protein>
<proteinExistence type="inferred from homology"/>
<accession>A0AAV1WBU4</accession>
<evidence type="ECO:0000256" key="9">
    <source>
        <dbReference type="SAM" id="MobiDB-lite"/>
    </source>
</evidence>
<dbReference type="InterPro" id="IPR001752">
    <property type="entry name" value="Kinesin_motor_dom"/>
</dbReference>
<evidence type="ECO:0000256" key="1">
    <source>
        <dbReference type="ARBA" id="ARBA00022701"/>
    </source>
</evidence>
<feature type="domain" description="Kinesin motor" evidence="10">
    <location>
        <begin position="7"/>
        <end position="381"/>
    </location>
</feature>
<feature type="region of interest" description="Disordered" evidence="9">
    <location>
        <begin position="511"/>
        <end position="544"/>
    </location>
</feature>
<dbReference type="GO" id="GO:0005874">
    <property type="term" value="C:microtubule"/>
    <property type="evidence" value="ECO:0007669"/>
    <property type="project" value="UniProtKB-KW"/>
</dbReference>
<dbReference type="GO" id="GO:0080175">
    <property type="term" value="P:phragmoplast microtubule organization"/>
    <property type="evidence" value="ECO:0007669"/>
    <property type="project" value="UniProtKB-ARBA"/>
</dbReference>
<name>A0AAV1WBU4_LUPLU</name>
<dbReference type="GO" id="GO:0008017">
    <property type="term" value="F:microtubule binding"/>
    <property type="evidence" value="ECO:0007669"/>
    <property type="project" value="InterPro"/>
</dbReference>
<dbReference type="GO" id="GO:0003777">
    <property type="term" value="F:microtubule motor activity"/>
    <property type="evidence" value="ECO:0007669"/>
    <property type="project" value="InterPro"/>
</dbReference>
<dbReference type="AlphaFoldDB" id="A0AAV1WBU4"/>
<feature type="region of interest" description="Disordered" evidence="9">
    <location>
        <begin position="1"/>
        <end position="72"/>
    </location>
</feature>
<keyword evidence="2 7" id="KW-0547">Nucleotide-binding</keyword>